<dbReference type="Proteomes" id="UP001156215">
    <property type="component" value="Chromosome"/>
</dbReference>
<dbReference type="RefSeq" id="WP_269308995.1">
    <property type="nucleotide sequence ID" value="NZ_CP098242.1"/>
</dbReference>
<keyword evidence="2" id="KW-1185">Reference proteome</keyword>
<evidence type="ECO:0000313" key="1">
    <source>
        <dbReference type="EMBL" id="WAW09992.1"/>
    </source>
</evidence>
<evidence type="ECO:0000313" key="2">
    <source>
        <dbReference type="Proteomes" id="UP001156215"/>
    </source>
</evidence>
<sequence>MLPNEKSSPFLGVLLGLLAFATSLYLAFSLGKAEVQAEWDVERQTTAVLAEKRKEENKKEDGRLTNTAKAAGKDFKNAKAAIDAAYGNPDRLRYQGVCPDRGEAKDKDSEVPHAGAEAIFVLPRQIEGSLYSLTKEADTDSEQLRNLLDVLNESDHIEILEDE</sequence>
<name>A0A9E9LWJ3_9BURK</name>
<protein>
    <submittedName>
        <fullName evidence="1">Uncharacterized protein</fullName>
    </submittedName>
</protein>
<dbReference type="KEGG" id="ovb:NB640_12355"/>
<dbReference type="EMBL" id="CP098242">
    <property type="protein sequence ID" value="WAW09992.1"/>
    <property type="molecule type" value="Genomic_DNA"/>
</dbReference>
<gene>
    <name evidence="1" type="ORF">NB640_12355</name>
</gene>
<reference evidence="1" key="1">
    <citation type="journal article" date="2022" name="Front. Microbiol.">
        <title>New perspectives on an old grouping: The genomic and phenotypic variability of Oxalobacter formigenes and the implications for calcium oxalate stone prevention.</title>
        <authorList>
            <person name="Chmiel J.A."/>
            <person name="Carr C."/>
            <person name="Stuivenberg G.A."/>
            <person name="Venema R."/>
            <person name="Chanyi R.M."/>
            <person name="Al K.F."/>
            <person name="Giguere D."/>
            <person name="Say H."/>
            <person name="Akouris P.P."/>
            <person name="Dominguez Romero S.A."/>
            <person name="Kwong A."/>
            <person name="Tai V."/>
            <person name="Koval S.F."/>
            <person name="Razvi H."/>
            <person name="Bjazevic J."/>
            <person name="Burton J.P."/>
        </authorList>
    </citation>
    <scope>NUCLEOTIDE SEQUENCE</scope>
    <source>
        <strain evidence="1">WoOx3</strain>
    </source>
</reference>
<organism evidence="1 2">
    <name type="scientific">Oxalobacter vibrioformis</name>
    <dbReference type="NCBI Taxonomy" id="933080"/>
    <lineage>
        <taxon>Bacteria</taxon>
        <taxon>Pseudomonadati</taxon>
        <taxon>Pseudomonadota</taxon>
        <taxon>Betaproteobacteria</taxon>
        <taxon>Burkholderiales</taxon>
        <taxon>Oxalobacteraceae</taxon>
        <taxon>Oxalobacter</taxon>
    </lineage>
</organism>
<dbReference type="AlphaFoldDB" id="A0A9E9LWJ3"/>
<accession>A0A9E9LWJ3</accession>
<proteinExistence type="predicted"/>